<dbReference type="SUPFAM" id="SSF55920">
    <property type="entry name" value="Creatinase/aminopeptidase"/>
    <property type="match status" value="1"/>
</dbReference>
<evidence type="ECO:0000256" key="3">
    <source>
        <dbReference type="ARBA" id="ARBA00023211"/>
    </source>
</evidence>
<dbReference type="InterPro" id="IPR029149">
    <property type="entry name" value="Creatin/AminoP/Spt16_N"/>
</dbReference>
<evidence type="ECO:0000313" key="8">
    <source>
        <dbReference type="EMBL" id="KAK7448753.1"/>
    </source>
</evidence>
<dbReference type="Gene3D" id="3.40.350.10">
    <property type="entry name" value="Creatinase/prolidase N-terminal domain"/>
    <property type="match status" value="2"/>
</dbReference>
<reference evidence="8 9" key="1">
    <citation type="submission" date="2024-01" db="EMBL/GenBank/DDBJ databases">
        <title>A draft genome for the cacao thread blight pathogen Marasmiellus scandens.</title>
        <authorList>
            <person name="Baruah I.K."/>
            <person name="Leung J."/>
            <person name="Bukari Y."/>
            <person name="Amoako-Attah I."/>
            <person name="Meinhardt L.W."/>
            <person name="Bailey B.A."/>
            <person name="Cohen S.P."/>
        </authorList>
    </citation>
    <scope>NUCLEOTIDE SEQUENCE [LARGE SCALE GENOMIC DNA]</scope>
    <source>
        <strain evidence="8 9">GH-19</strain>
    </source>
</reference>
<keyword evidence="3" id="KW-0464">Manganese</keyword>
<evidence type="ECO:0000256" key="1">
    <source>
        <dbReference type="ARBA" id="ARBA00001936"/>
    </source>
</evidence>
<dbReference type="Gene3D" id="3.90.230.10">
    <property type="entry name" value="Creatinase/methionine aminopeptidase superfamily"/>
    <property type="match status" value="1"/>
</dbReference>
<feature type="compositionally biased region" description="Polar residues" evidence="4">
    <location>
        <begin position="151"/>
        <end position="169"/>
    </location>
</feature>
<comment type="similarity">
    <text evidence="2">Belongs to the peptidase M24B family.</text>
</comment>
<feature type="domain" description="Creatinase N-terminal" evidence="6">
    <location>
        <begin position="285"/>
        <end position="428"/>
    </location>
</feature>
<dbReference type="PANTHER" id="PTHR43763">
    <property type="entry name" value="XAA-PRO AMINOPEPTIDASE 1"/>
    <property type="match status" value="1"/>
</dbReference>
<evidence type="ECO:0000256" key="2">
    <source>
        <dbReference type="ARBA" id="ARBA00008766"/>
    </source>
</evidence>
<dbReference type="EMBL" id="JBANRG010000037">
    <property type="protein sequence ID" value="KAK7448753.1"/>
    <property type="molecule type" value="Genomic_DNA"/>
</dbReference>
<gene>
    <name evidence="8" type="ORF">VKT23_013485</name>
</gene>
<feature type="domain" description="Peptidase M24 C-terminal" evidence="7">
    <location>
        <begin position="837"/>
        <end position="896"/>
    </location>
</feature>
<dbReference type="Pfam" id="PF01321">
    <property type="entry name" value="Creatinase_N"/>
    <property type="match status" value="1"/>
</dbReference>
<evidence type="ECO:0000259" key="6">
    <source>
        <dbReference type="Pfam" id="PF01321"/>
    </source>
</evidence>
<dbReference type="InterPro" id="IPR036005">
    <property type="entry name" value="Creatinase/aminopeptidase-like"/>
</dbReference>
<feature type="compositionally biased region" description="Polar residues" evidence="4">
    <location>
        <begin position="192"/>
        <end position="212"/>
    </location>
</feature>
<evidence type="ECO:0000256" key="4">
    <source>
        <dbReference type="SAM" id="MobiDB-lite"/>
    </source>
</evidence>
<feature type="compositionally biased region" description="Polar residues" evidence="4">
    <location>
        <begin position="105"/>
        <end position="120"/>
    </location>
</feature>
<dbReference type="Proteomes" id="UP001498398">
    <property type="component" value="Unassembled WGS sequence"/>
</dbReference>
<dbReference type="InterPro" id="IPR032416">
    <property type="entry name" value="Peptidase_M24_C"/>
</dbReference>
<dbReference type="InterPro" id="IPR050422">
    <property type="entry name" value="X-Pro_aminopeptidase_P"/>
</dbReference>
<accession>A0ABR1J7P5</accession>
<evidence type="ECO:0008006" key="10">
    <source>
        <dbReference type="Google" id="ProtNLM"/>
    </source>
</evidence>
<feature type="region of interest" description="Disordered" evidence="4">
    <location>
        <begin position="92"/>
        <end position="255"/>
    </location>
</feature>
<dbReference type="SUPFAM" id="SSF53092">
    <property type="entry name" value="Creatinase/prolidase N-terminal domain"/>
    <property type="match status" value="1"/>
</dbReference>
<name>A0ABR1J7P5_9AGAR</name>
<comment type="cofactor">
    <cofactor evidence="1">
        <name>Mn(2+)</name>
        <dbReference type="ChEBI" id="CHEBI:29035"/>
    </cofactor>
</comment>
<dbReference type="InterPro" id="IPR000587">
    <property type="entry name" value="Creatinase_N"/>
</dbReference>
<dbReference type="PANTHER" id="PTHR43763:SF17">
    <property type="entry name" value="AMINOPEPTIDASE P, CYTOPLASMIC-RELATED"/>
    <property type="match status" value="1"/>
</dbReference>
<feature type="compositionally biased region" description="Basic and acidic residues" evidence="4">
    <location>
        <begin position="131"/>
        <end position="143"/>
    </location>
</feature>
<keyword evidence="9" id="KW-1185">Reference proteome</keyword>
<dbReference type="CDD" id="cd01085">
    <property type="entry name" value="APP"/>
    <property type="match status" value="1"/>
</dbReference>
<dbReference type="Pfam" id="PF16188">
    <property type="entry name" value="Peptidase_M24_C"/>
    <property type="match status" value="1"/>
</dbReference>
<feature type="compositionally biased region" description="Low complexity" evidence="4">
    <location>
        <begin position="213"/>
        <end position="223"/>
    </location>
</feature>
<comment type="caution">
    <text evidence="8">The sequence shown here is derived from an EMBL/GenBank/DDBJ whole genome shotgun (WGS) entry which is preliminary data.</text>
</comment>
<feature type="region of interest" description="Disordered" evidence="4">
    <location>
        <begin position="24"/>
        <end position="67"/>
    </location>
</feature>
<dbReference type="InterPro" id="IPR000994">
    <property type="entry name" value="Pept_M24"/>
</dbReference>
<evidence type="ECO:0000259" key="7">
    <source>
        <dbReference type="Pfam" id="PF16188"/>
    </source>
</evidence>
<dbReference type="Pfam" id="PF00557">
    <property type="entry name" value="Peptidase_M24"/>
    <property type="match status" value="1"/>
</dbReference>
<evidence type="ECO:0000313" key="9">
    <source>
        <dbReference type="Proteomes" id="UP001498398"/>
    </source>
</evidence>
<dbReference type="Pfam" id="PF16189">
    <property type="entry name" value="Creatinase_N_2"/>
    <property type="match status" value="1"/>
</dbReference>
<feature type="domain" description="Peptidase M24" evidence="5">
    <location>
        <begin position="612"/>
        <end position="824"/>
    </location>
</feature>
<protein>
    <recommendedName>
        <fullName evidence="10">Creatinase/aminopeptidase</fullName>
    </recommendedName>
</protein>
<sequence length="914" mass="102651">MSPPPPPPPPPLCIPFIGNKKGRRLSFSSADPSVRPMSYDSRSTGTRSYPYEQDSLRRSESYSTSSTINSKVDRLTFATDSEKYDEIPEDYVPVMGKKGKGPKITRSNTMTGAKKSNSGTRWGYGWGLGKKNKEKEAELEREMVQVLDPQETGSMMSQSLPVYRSQPSTALPERKDSKSSQGTKVSSYIPPQETTLGRSNTGATQRTNRTYDSQQSRSTQNSRSTHRSYRSHDSRGSGHALPRPPLGPADSSSTLVGSAMERKLNGDAGDADPNAYSIADTTEKLEKLRDLMQQEKEPLDFYLVPSEDGHNSEYVAESDQRRRFITGFTGSAGAAVIALNAAYLVTDSRYWVQASQQLDPNWTLVKAGAGPGYPADWVEFLIDLVSQGPKGTRVGVDGRMVTYSKIMHINSKIQSRGCKMAYPVQNLVDKIWKDKPNKSREPVFIQSLHYAGEDASSKLERVREWIRRQPPDVAQYSRGQDPKANQYARATLITHLPSIAYLLNLRGSDIPYNPLFHAFLYVGMQTAILFLESFKCNESVQQYLNDLGVERRDYTEIWNFLRKRDWDFSEGKIIITPETSYTISLVISHMRCMVLPSFVEEMIGRKNPTELEGMRRAYLRDGVAFTQFLAWLDTKLADGYDITEWEAAHRLNEFRKKQKNYMGQAYEPISAAGPNAALPHYSAKKRTASMIDRNLPYLNDSGGQYLDGTCDTTRTVHFGRPDVEMCEAYTRVLQGHIAIDQAVFPKGTSGFQLDVLARKALWKDGLNYGHGTGHGFGSFLTVHEGPHGFNSRVPLEPGNVITNEPGYYNEGKWGMRIESALIVTPARTRGSYGGGDNWLCFERLTTVPIQTRMVRDSMLTKEEKMWLKEHNQRCYELLAPYLKDDKRALKWLRREADRGIGLAGPAGGITVDWG</sequence>
<organism evidence="8 9">
    <name type="scientific">Marasmiellus scandens</name>
    <dbReference type="NCBI Taxonomy" id="2682957"/>
    <lineage>
        <taxon>Eukaryota</taxon>
        <taxon>Fungi</taxon>
        <taxon>Dikarya</taxon>
        <taxon>Basidiomycota</taxon>
        <taxon>Agaricomycotina</taxon>
        <taxon>Agaricomycetes</taxon>
        <taxon>Agaricomycetidae</taxon>
        <taxon>Agaricales</taxon>
        <taxon>Marasmiineae</taxon>
        <taxon>Omphalotaceae</taxon>
        <taxon>Marasmiellus</taxon>
    </lineage>
</organism>
<evidence type="ECO:0000259" key="5">
    <source>
        <dbReference type="Pfam" id="PF00557"/>
    </source>
</evidence>
<dbReference type="InterPro" id="IPR033740">
    <property type="entry name" value="Pept_M24B"/>
</dbReference>
<proteinExistence type="inferred from homology"/>